<keyword evidence="2" id="KW-0732">Signal</keyword>
<reference evidence="3 4" key="1">
    <citation type="submission" date="2023-02" db="EMBL/GenBank/DDBJ databases">
        <title>LHISI_Scaffold_Assembly.</title>
        <authorList>
            <person name="Stuart O.P."/>
            <person name="Cleave R."/>
            <person name="Magrath M.J.L."/>
            <person name="Mikheyev A.S."/>
        </authorList>
    </citation>
    <scope>NUCLEOTIDE SEQUENCE [LARGE SCALE GENOMIC DNA]</scope>
    <source>
        <strain evidence="3">Daus_M_001</strain>
        <tissue evidence="3">Leg muscle</tissue>
    </source>
</reference>
<evidence type="ECO:0000256" key="2">
    <source>
        <dbReference type="SAM" id="SignalP"/>
    </source>
</evidence>
<name>A0ABQ9HVS2_9NEOP</name>
<protein>
    <submittedName>
        <fullName evidence="3">Uncharacterized protein</fullName>
    </submittedName>
</protein>
<feature type="signal peptide" evidence="2">
    <location>
        <begin position="1"/>
        <end position="32"/>
    </location>
</feature>
<gene>
    <name evidence="3" type="ORF">PR048_007967</name>
</gene>
<evidence type="ECO:0000256" key="1">
    <source>
        <dbReference type="SAM" id="MobiDB-lite"/>
    </source>
</evidence>
<comment type="caution">
    <text evidence="3">The sequence shown here is derived from an EMBL/GenBank/DDBJ whole genome shotgun (WGS) entry which is preliminary data.</text>
</comment>
<feature type="region of interest" description="Disordered" evidence="1">
    <location>
        <begin position="604"/>
        <end position="635"/>
    </location>
</feature>
<organism evidence="3 4">
    <name type="scientific">Dryococelus australis</name>
    <dbReference type="NCBI Taxonomy" id="614101"/>
    <lineage>
        <taxon>Eukaryota</taxon>
        <taxon>Metazoa</taxon>
        <taxon>Ecdysozoa</taxon>
        <taxon>Arthropoda</taxon>
        <taxon>Hexapoda</taxon>
        <taxon>Insecta</taxon>
        <taxon>Pterygota</taxon>
        <taxon>Neoptera</taxon>
        <taxon>Polyneoptera</taxon>
        <taxon>Phasmatodea</taxon>
        <taxon>Verophasmatodea</taxon>
        <taxon>Anareolatae</taxon>
        <taxon>Phasmatidae</taxon>
        <taxon>Eurycanthinae</taxon>
        <taxon>Dryococelus</taxon>
    </lineage>
</organism>
<feature type="compositionally biased region" description="Basic and acidic residues" evidence="1">
    <location>
        <begin position="619"/>
        <end position="628"/>
    </location>
</feature>
<feature type="chain" id="PRO_5046497254" evidence="2">
    <location>
        <begin position="33"/>
        <end position="726"/>
    </location>
</feature>
<sequence length="726" mass="79713">MAGPGAINFVHLTWIQSDSFLLLLSLVTPSEALALRPSPLAGRYVPGVLARSFQLPGWTLSAMWCKGRVPDRSEVRGLIPDALSSWRVSNIEYLSRARFSLPRDVRGPANRRRRVVHRAKANELADLCQSIGYCVFQARIIDGSGDNFWHHGRSAMTDRKTGTWKGTSLVSFVEEAIQRCSRSIGLDYEQRHTTVTTSIQFRSCDAMVSLLASQARFSGFSHANGFAGFLGDLPFLPPCIPAPLHTHLASSSSTIDTSILRVAQISPPNTNTPFASFYRLFTFSTGSAVVWSRRSCSGSLLPALTSRDFTNFLLQDPALSRFFYFFLCAHRSDSSRACCSFDITSSLEVWLPSNISRWKSTEFVTLLPTVGWTHVRSPRPRSRCEGAIRATLTRTPSASSLVRAWRAVFPSPGGAAPGFLHVVIVPDNAAGQRVFSVISRLSRPHIPALLHTSLHFTIIGSQDLENNGTANICAGQLVPSIDELANYLERSLSPTGQMEGGEDAEVGERKEGGEDCLGHYLSSSSRPPPIAAARNCHYTTRLSFVCMRQKDILEVELKHDFRKAGSNGVLNTTSRGYSGSVIDESCDDVSKTRACAGTRSLYQGLRKDENPPTSGVVRNDSHVRKSGRDPAGNRNRFALVGGDESDHYKPPKTHTHTLSLTLSLSLSVIQWRVVKCCKVSWRLLSAEHTRSTQQESATKVGPGESECIAATHKRASRHPIHTCCDV</sequence>
<evidence type="ECO:0000313" key="4">
    <source>
        <dbReference type="Proteomes" id="UP001159363"/>
    </source>
</evidence>
<dbReference type="EMBL" id="JARBHB010000003">
    <property type="protein sequence ID" value="KAJ8888477.1"/>
    <property type="molecule type" value="Genomic_DNA"/>
</dbReference>
<accession>A0ABQ9HVS2</accession>
<dbReference type="Proteomes" id="UP001159363">
    <property type="component" value="Chromosome 3"/>
</dbReference>
<keyword evidence="4" id="KW-1185">Reference proteome</keyword>
<evidence type="ECO:0000313" key="3">
    <source>
        <dbReference type="EMBL" id="KAJ8888477.1"/>
    </source>
</evidence>
<proteinExistence type="predicted"/>